<evidence type="ECO:0000256" key="8">
    <source>
        <dbReference type="ARBA" id="ARBA00022824"/>
    </source>
</evidence>
<reference evidence="16 17" key="1">
    <citation type="submission" date="2017-03" db="EMBL/GenBank/DDBJ databases">
        <title>Genome Survey of Euroglyphus maynei.</title>
        <authorList>
            <person name="Arlian L.G."/>
            <person name="Morgan M.S."/>
            <person name="Rider S.D."/>
        </authorList>
    </citation>
    <scope>NUCLEOTIDE SEQUENCE [LARGE SCALE GENOMIC DNA]</scope>
    <source>
        <strain evidence="16">Arlian Lab</strain>
        <tissue evidence="16">Whole body</tissue>
    </source>
</reference>
<dbReference type="OrthoDB" id="6504004at2759"/>
<dbReference type="PANTHER" id="PTHR24292:SF54">
    <property type="entry name" value="CYP9F3-RELATED"/>
    <property type="match status" value="1"/>
</dbReference>
<dbReference type="PRINTS" id="PR00465">
    <property type="entry name" value="EP450IV"/>
</dbReference>
<keyword evidence="10 15" id="KW-0560">Oxidoreductase</keyword>
<comment type="cofactor">
    <cofactor evidence="1 14">
        <name>heme</name>
        <dbReference type="ChEBI" id="CHEBI:30413"/>
    </cofactor>
</comment>
<dbReference type="PRINTS" id="PR00385">
    <property type="entry name" value="P450"/>
</dbReference>
<dbReference type="GO" id="GO:0005506">
    <property type="term" value="F:iron ion binding"/>
    <property type="evidence" value="ECO:0007669"/>
    <property type="project" value="InterPro"/>
</dbReference>
<evidence type="ECO:0000256" key="10">
    <source>
        <dbReference type="ARBA" id="ARBA00023002"/>
    </source>
</evidence>
<comment type="caution">
    <text evidence="16">The sequence shown here is derived from an EMBL/GenBank/DDBJ whole genome shotgun (WGS) entry which is preliminary data.</text>
</comment>
<accession>A0A1Y3AUV8</accession>
<keyword evidence="13" id="KW-0472">Membrane</keyword>
<evidence type="ECO:0000313" key="16">
    <source>
        <dbReference type="EMBL" id="OTF71604.1"/>
    </source>
</evidence>
<evidence type="ECO:0000256" key="11">
    <source>
        <dbReference type="ARBA" id="ARBA00023004"/>
    </source>
</evidence>
<evidence type="ECO:0000256" key="6">
    <source>
        <dbReference type="ARBA" id="ARBA00022617"/>
    </source>
</evidence>
<evidence type="ECO:0000256" key="14">
    <source>
        <dbReference type="PIRSR" id="PIRSR602403-1"/>
    </source>
</evidence>
<feature type="non-terminal residue" evidence="16">
    <location>
        <position position="147"/>
    </location>
</feature>
<protein>
    <recommendedName>
        <fullName evidence="18">Cytochrome P450-like protein</fullName>
    </recommendedName>
</protein>
<name>A0A1Y3AUV8_EURMA</name>
<evidence type="ECO:0000256" key="15">
    <source>
        <dbReference type="RuleBase" id="RU000461"/>
    </source>
</evidence>
<evidence type="ECO:0000256" key="2">
    <source>
        <dbReference type="ARBA" id="ARBA00003690"/>
    </source>
</evidence>
<keyword evidence="8" id="KW-0256">Endoplasmic reticulum</keyword>
<evidence type="ECO:0000256" key="13">
    <source>
        <dbReference type="ARBA" id="ARBA00023136"/>
    </source>
</evidence>
<evidence type="ECO:0000256" key="1">
    <source>
        <dbReference type="ARBA" id="ARBA00001971"/>
    </source>
</evidence>
<organism evidence="16 17">
    <name type="scientific">Euroglyphus maynei</name>
    <name type="common">Mayne's house dust mite</name>
    <dbReference type="NCBI Taxonomy" id="6958"/>
    <lineage>
        <taxon>Eukaryota</taxon>
        <taxon>Metazoa</taxon>
        <taxon>Ecdysozoa</taxon>
        <taxon>Arthropoda</taxon>
        <taxon>Chelicerata</taxon>
        <taxon>Arachnida</taxon>
        <taxon>Acari</taxon>
        <taxon>Acariformes</taxon>
        <taxon>Sarcoptiformes</taxon>
        <taxon>Astigmata</taxon>
        <taxon>Psoroptidia</taxon>
        <taxon>Analgoidea</taxon>
        <taxon>Pyroglyphidae</taxon>
        <taxon>Pyroglyphinae</taxon>
        <taxon>Euroglyphus</taxon>
    </lineage>
</organism>
<dbReference type="SUPFAM" id="SSF48264">
    <property type="entry name" value="Cytochrome P450"/>
    <property type="match status" value="1"/>
</dbReference>
<dbReference type="GO" id="GO:0004497">
    <property type="term" value="F:monooxygenase activity"/>
    <property type="evidence" value="ECO:0007669"/>
    <property type="project" value="UniProtKB-KW"/>
</dbReference>
<dbReference type="PANTHER" id="PTHR24292">
    <property type="entry name" value="CYTOCHROME P450"/>
    <property type="match status" value="1"/>
</dbReference>
<evidence type="ECO:0000256" key="5">
    <source>
        <dbReference type="ARBA" id="ARBA00010617"/>
    </source>
</evidence>
<dbReference type="InterPro" id="IPR001128">
    <property type="entry name" value="Cyt_P450"/>
</dbReference>
<evidence type="ECO:0000256" key="4">
    <source>
        <dbReference type="ARBA" id="ARBA00004406"/>
    </source>
</evidence>
<evidence type="ECO:0008006" key="18">
    <source>
        <dbReference type="Google" id="ProtNLM"/>
    </source>
</evidence>
<evidence type="ECO:0000256" key="12">
    <source>
        <dbReference type="ARBA" id="ARBA00023033"/>
    </source>
</evidence>
<feature type="binding site" description="axial binding residue" evidence="14">
    <location>
        <position position="94"/>
    </location>
    <ligand>
        <name>heme</name>
        <dbReference type="ChEBI" id="CHEBI:30413"/>
    </ligand>
    <ligandPart>
        <name>Fe</name>
        <dbReference type="ChEBI" id="CHEBI:18248"/>
    </ligandPart>
</feature>
<comment type="similarity">
    <text evidence="5 15">Belongs to the cytochrome P450 family.</text>
</comment>
<dbReference type="InterPro" id="IPR017972">
    <property type="entry name" value="Cyt_P450_CS"/>
</dbReference>
<keyword evidence="12 15" id="KW-0503">Monooxygenase</keyword>
<comment type="function">
    <text evidence="2">May be involved in the metabolism of insect hormones and in the breakdown of synthetic insecticides.</text>
</comment>
<dbReference type="PROSITE" id="PS00086">
    <property type="entry name" value="CYTOCHROME_P450"/>
    <property type="match status" value="1"/>
</dbReference>
<evidence type="ECO:0000256" key="7">
    <source>
        <dbReference type="ARBA" id="ARBA00022723"/>
    </source>
</evidence>
<proteinExistence type="inferred from homology"/>
<dbReference type="InterPro" id="IPR002403">
    <property type="entry name" value="Cyt_P450_E_grp-IV"/>
</dbReference>
<keyword evidence="6 14" id="KW-0349">Heme</keyword>
<dbReference type="GO" id="GO:0016705">
    <property type="term" value="F:oxidoreductase activity, acting on paired donors, with incorporation or reduction of molecular oxygen"/>
    <property type="evidence" value="ECO:0007669"/>
    <property type="project" value="InterPro"/>
</dbReference>
<sequence>MHKIPYLESIVKETLRKYPPCSVLPRTVTADECQLNGIPLKRGTFINIAAHAIHHSEEYYPQPERFDPERFMPENRDKLIPYTFMPFGLGPRNCVGMRFAYQEIQYCIGRLLLTYHFDRTPETPLQLTFVKGTPIMQSLPFKLKITK</sequence>
<dbReference type="InterPro" id="IPR036396">
    <property type="entry name" value="Cyt_P450_sf"/>
</dbReference>
<dbReference type="Pfam" id="PF00067">
    <property type="entry name" value="p450"/>
    <property type="match status" value="1"/>
</dbReference>
<evidence type="ECO:0000256" key="9">
    <source>
        <dbReference type="ARBA" id="ARBA00022848"/>
    </source>
</evidence>
<keyword evidence="11 14" id="KW-0408">Iron</keyword>
<dbReference type="AlphaFoldDB" id="A0A1Y3AUV8"/>
<gene>
    <name evidence="16" type="ORF">BLA29_013427</name>
</gene>
<keyword evidence="17" id="KW-1185">Reference proteome</keyword>
<dbReference type="EMBL" id="MUJZ01060155">
    <property type="protein sequence ID" value="OTF71604.1"/>
    <property type="molecule type" value="Genomic_DNA"/>
</dbReference>
<comment type="subcellular location">
    <subcellularLocation>
        <location evidence="4">Endoplasmic reticulum membrane</location>
        <topology evidence="4">Peripheral membrane protein</topology>
    </subcellularLocation>
    <subcellularLocation>
        <location evidence="3">Microsome membrane</location>
        <topology evidence="3">Peripheral membrane protein</topology>
    </subcellularLocation>
</comment>
<dbReference type="GO" id="GO:0005789">
    <property type="term" value="C:endoplasmic reticulum membrane"/>
    <property type="evidence" value="ECO:0007669"/>
    <property type="project" value="UniProtKB-SubCell"/>
</dbReference>
<evidence type="ECO:0000256" key="3">
    <source>
        <dbReference type="ARBA" id="ARBA00004174"/>
    </source>
</evidence>
<dbReference type="Gene3D" id="1.10.630.10">
    <property type="entry name" value="Cytochrome P450"/>
    <property type="match status" value="1"/>
</dbReference>
<dbReference type="GO" id="GO:0020037">
    <property type="term" value="F:heme binding"/>
    <property type="evidence" value="ECO:0007669"/>
    <property type="project" value="InterPro"/>
</dbReference>
<dbReference type="Proteomes" id="UP000194236">
    <property type="component" value="Unassembled WGS sequence"/>
</dbReference>
<dbReference type="InterPro" id="IPR050476">
    <property type="entry name" value="Insect_CytP450_Detox"/>
</dbReference>
<keyword evidence="9" id="KW-0492">Microsome</keyword>
<evidence type="ECO:0000313" key="17">
    <source>
        <dbReference type="Proteomes" id="UP000194236"/>
    </source>
</evidence>
<keyword evidence="7 14" id="KW-0479">Metal-binding</keyword>